<evidence type="ECO:0008006" key="3">
    <source>
        <dbReference type="Google" id="ProtNLM"/>
    </source>
</evidence>
<gene>
    <name evidence="1" type="ORF">J3P46_02370</name>
</gene>
<accession>A0AAJ4MTD6</accession>
<dbReference type="Proteomes" id="UP000662821">
    <property type="component" value="Chromosome"/>
</dbReference>
<proteinExistence type="predicted"/>
<dbReference type="AlphaFoldDB" id="A0AAJ4MTD6"/>
<name>A0AAJ4MTD6_9BURK</name>
<dbReference type="EMBL" id="CP071520">
    <property type="protein sequence ID" value="QSX96849.1"/>
    <property type="molecule type" value="Genomic_DNA"/>
</dbReference>
<evidence type="ECO:0000313" key="1">
    <source>
        <dbReference type="EMBL" id="QSX96849.1"/>
    </source>
</evidence>
<reference evidence="1 2" key="1">
    <citation type="submission" date="2021-03" db="EMBL/GenBank/DDBJ databases">
        <title>Draft genome sequence of Janthinobacterium sp. strain PLB02 isolated from infected primmorphs (Lubomirskia baicalensis).</title>
        <authorList>
            <person name="Chernogor L.I."/>
            <person name="Belikov S.I."/>
            <person name="Petrushin I.S."/>
        </authorList>
    </citation>
    <scope>NUCLEOTIDE SEQUENCE [LARGE SCALE GENOMIC DNA]</scope>
    <source>
        <strain evidence="1 2">PLB02</strain>
    </source>
</reference>
<protein>
    <recommendedName>
        <fullName evidence="3">Resolvase/invertase-type recombinase catalytic domain-containing protein</fullName>
    </recommendedName>
</protein>
<evidence type="ECO:0000313" key="2">
    <source>
        <dbReference type="Proteomes" id="UP000662821"/>
    </source>
</evidence>
<organism evidence="1 2">
    <name type="scientific">Janthinobacterium lividum</name>
    <dbReference type="NCBI Taxonomy" id="29581"/>
    <lineage>
        <taxon>Bacteria</taxon>
        <taxon>Pseudomonadati</taxon>
        <taxon>Pseudomonadota</taxon>
        <taxon>Betaproteobacteria</taxon>
        <taxon>Burkholderiales</taxon>
        <taxon>Oxalobacteraceae</taxon>
        <taxon>Janthinobacterium</taxon>
    </lineage>
</organism>
<sequence length="31" mass="3423">MVVSKLDRLGRDAQDTGITVKLLVAWESAHI</sequence>